<dbReference type="SMART" id="SM00906">
    <property type="entry name" value="Fungal_trans"/>
    <property type="match status" value="1"/>
</dbReference>
<evidence type="ECO:0000313" key="6">
    <source>
        <dbReference type="Proteomes" id="UP000095009"/>
    </source>
</evidence>
<keyword evidence="1" id="KW-0805">Transcription regulation</keyword>
<dbReference type="STRING" id="857566.A0A1E3PH27"/>
<feature type="domain" description="Xylanolytic transcriptional activator regulatory" evidence="4">
    <location>
        <begin position="164"/>
        <end position="238"/>
    </location>
</feature>
<gene>
    <name evidence="5" type="ORF">NADFUDRAFT_83788</name>
</gene>
<dbReference type="EMBL" id="KV454412">
    <property type="protein sequence ID" value="ODQ64232.1"/>
    <property type="molecule type" value="Genomic_DNA"/>
</dbReference>
<dbReference type="GO" id="GO:0008270">
    <property type="term" value="F:zinc ion binding"/>
    <property type="evidence" value="ECO:0007669"/>
    <property type="project" value="InterPro"/>
</dbReference>
<sequence>MAALSISPQGRGFFGIASSAVLLRALRVKNSDLSIIPPSQFSSETLPLIARNPAPKHIVDTLVDAYFTFYHTSYPFIHEATFRAQYNKLLPRPKEEVWQILFNTVLALGSWCINHENSSADLIFYHNAKSYMNSYMFESGSLPMVQALTLLSNYAQKRDKPNSGWNYLGLAVRMALGLGLHREFSSWKSSPLKQEMRRRLWWGLYIFDAGAAVTFGRPINLPSRNIADIKEVLNVPDNHLTIESESLPPAVAGPTIYSGLIAQTQFALASNEIYNRLISKPSPTAEEVLYLDKRIDEFINKLPIYFQEEHQDDNGPHWLVFTQYKLGWRYRNLRIILFRPFILQRILSEGEKPMPMNMNGTAEKECRRACLKNAHDTITSVERFVLNQERSIISVWYALYFLFQASLIPLICICSEPDSEHAREWLNDIERTKEILEILATKNRLAYRFLEVINRIKEQYMKTDNAGDPLVSKNEWLTDIYSLMYDDNDIFSGMSADMAVPLEFYGAS</sequence>
<dbReference type="PANTHER" id="PTHR47424">
    <property type="entry name" value="REGULATORY PROTEIN GAL4"/>
    <property type="match status" value="1"/>
</dbReference>
<evidence type="ECO:0000313" key="5">
    <source>
        <dbReference type="EMBL" id="ODQ64232.1"/>
    </source>
</evidence>
<dbReference type="GO" id="GO:0000435">
    <property type="term" value="P:positive regulation of transcription from RNA polymerase II promoter by galactose"/>
    <property type="evidence" value="ECO:0007669"/>
    <property type="project" value="TreeGrafter"/>
</dbReference>
<keyword evidence="2" id="KW-0804">Transcription</keyword>
<dbReference type="GO" id="GO:0005634">
    <property type="term" value="C:nucleus"/>
    <property type="evidence" value="ECO:0007669"/>
    <property type="project" value="TreeGrafter"/>
</dbReference>
<protein>
    <recommendedName>
        <fullName evidence="4">Xylanolytic transcriptional activator regulatory domain-containing protein</fullName>
    </recommendedName>
</protein>
<keyword evidence="3" id="KW-0539">Nucleus</keyword>
<dbReference type="InterPro" id="IPR051127">
    <property type="entry name" value="Fungal_SecMet_Regulators"/>
</dbReference>
<dbReference type="Proteomes" id="UP000095009">
    <property type="component" value="Unassembled WGS sequence"/>
</dbReference>
<organism evidence="5 6">
    <name type="scientific">Nadsonia fulvescens var. elongata DSM 6958</name>
    <dbReference type="NCBI Taxonomy" id="857566"/>
    <lineage>
        <taxon>Eukaryota</taxon>
        <taxon>Fungi</taxon>
        <taxon>Dikarya</taxon>
        <taxon>Ascomycota</taxon>
        <taxon>Saccharomycotina</taxon>
        <taxon>Dipodascomycetes</taxon>
        <taxon>Dipodascales</taxon>
        <taxon>Dipodascales incertae sedis</taxon>
        <taxon>Nadsonia</taxon>
    </lineage>
</organism>
<keyword evidence="6" id="KW-1185">Reference proteome</keyword>
<dbReference type="AlphaFoldDB" id="A0A1E3PH27"/>
<evidence type="ECO:0000256" key="1">
    <source>
        <dbReference type="ARBA" id="ARBA00023015"/>
    </source>
</evidence>
<reference evidence="5 6" key="1">
    <citation type="journal article" date="2016" name="Proc. Natl. Acad. Sci. U.S.A.">
        <title>Comparative genomics of biotechnologically important yeasts.</title>
        <authorList>
            <person name="Riley R."/>
            <person name="Haridas S."/>
            <person name="Wolfe K.H."/>
            <person name="Lopes M.R."/>
            <person name="Hittinger C.T."/>
            <person name="Goeker M."/>
            <person name="Salamov A.A."/>
            <person name="Wisecaver J.H."/>
            <person name="Long T.M."/>
            <person name="Calvey C.H."/>
            <person name="Aerts A.L."/>
            <person name="Barry K.W."/>
            <person name="Choi C."/>
            <person name="Clum A."/>
            <person name="Coughlan A.Y."/>
            <person name="Deshpande S."/>
            <person name="Douglass A.P."/>
            <person name="Hanson S.J."/>
            <person name="Klenk H.-P."/>
            <person name="LaButti K.M."/>
            <person name="Lapidus A."/>
            <person name="Lindquist E.A."/>
            <person name="Lipzen A.M."/>
            <person name="Meier-Kolthoff J.P."/>
            <person name="Ohm R.A."/>
            <person name="Otillar R.P."/>
            <person name="Pangilinan J.L."/>
            <person name="Peng Y."/>
            <person name="Rokas A."/>
            <person name="Rosa C.A."/>
            <person name="Scheuner C."/>
            <person name="Sibirny A.A."/>
            <person name="Slot J.C."/>
            <person name="Stielow J.B."/>
            <person name="Sun H."/>
            <person name="Kurtzman C.P."/>
            <person name="Blackwell M."/>
            <person name="Grigoriev I.V."/>
            <person name="Jeffries T.W."/>
        </authorList>
    </citation>
    <scope>NUCLEOTIDE SEQUENCE [LARGE SCALE GENOMIC DNA]</scope>
    <source>
        <strain evidence="5 6">DSM 6958</strain>
    </source>
</reference>
<name>A0A1E3PH27_9ASCO</name>
<dbReference type="Pfam" id="PF04082">
    <property type="entry name" value="Fungal_trans"/>
    <property type="match status" value="1"/>
</dbReference>
<dbReference type="OrthoDB" id="3364175at2759"/>
<dbReference type="GO" id="GO:0006351">
    <property type="term" value="P:DNA-templated transcription"/>
    <property type="evidence" value="ECO:0007669"/>
    <property type="project" value="InterPro"/>
</dbReference>
<dbReference type="PANTHER" id="PTHR47424:SF2">
    <property type="entry name" value="TRANSCRIPTION FACTOR DOMAIN-CONTAINING PROTEIN-RELATED"/>
    <property type="match status" value="1"/>
</dbReference>
<proteinExistence type="predicted"/>
<evidence type="ECO:0000256" key="3">
    <source>
        <dbReference type="ARBA" id="ARBA00023242"/>
    </source>
</evidence>
<dbReference type="GO" id="GO:0000981">
    <property type="term" value="F:DNA-binding transcription factor activity, RNA polymerase II-specific"/>
    <property type="evidence" value="ECO:0007669"/>
    <property type="project" value="TreeGrafter"/>
</dbReference>
<dbReference type="GO" id="GO:0000978">
    <property type="term" value="F:RNA polymerase II cis-regulatory region sequence-specific DNA binding"/>
    <property type="evidence" value="ECO:0007669"/>
    <property type="project" value="TreeGrafter"/>
</dbReference>
<dbReference type="CDD" id="cd12148">
    <property type="entry name" value="fungal_TF_MHR"/>
    <property type="match status" value="1"/>
</dbReference>
<dbReference type="InterPro" id="IPR007219">
    <property type="entry name" value="XnlR_reg_dom"/>
</dbReference>
<accession>A0A1E3PH27</accession>
<evidence type="ECO:0000259" key="4">
    <source>
        <dbReference type="SMART" id="SM00906"/>
    </source>
</evidence>
<evidence type="ECO:0000256" key="2">
    <source>
        <dbReference type="ARBA" id="ARBA00023163"/>
    </source>
</evidence>